<dbReference type="AlphaFoldDB" id="A0A6G1GKU9"/>
<dbReference type="Proteomes" id="UP000800041">
    <property type="component" value="Unassembled WGS sequence"/>
</dbReference>
<protein>
    <submittedName>
        <fullName evidence="1">Uncharacterized protein</fullName>
    </submittedName>
</protein>
<evidence type="ECO:0000313" key="2">
    <source>
        <dbReference type="Proteomes" id="UP000800041"/>
    </source>
</evidence>
<name>A0A6G1GKU9_9PEZI</name>
<gene>
    <name evidence="1" type="ORF">K402DRAFT_398456</name>
</gene>
<sequence>MIFEPTSLSQHLNVAQTRLPAAERQGLRRTHSSTRMSWKAVGPGVNHQGGCFNSRLHRRKKATRMPAEVRMAEVAVDLAAVRLTRLTLIIPEPEPEVSVNVSSGLPTPDLPGWRFPAGAATCYRYLPRPFSPFHDRLQSPGTLADCALY</sequence>
<organism evidence="1 2">
    <name type="scientific">Aulographum hederae CBS 113979</name>
    <dbReference type="NCBI Taxonomy" id="1176131"/>
    <lineage>
        <taxon>Eukaryota</taxon>
        <taxon>Fungi</taxon>
        <taxon>Dikarya</taxon>
        <taxon>Ascomycota</taxon>
        <taxon>Pezizomycotina</taxon>
        <taxon>Dothideomycetes</taxon>
        <taxon>Pleosporomycetidae</taxon>
        <taxon>Aulographales</taxon>
        <taxon>Aulographaceae</taxon>
    </lineage>
</organism>
<keyword evidence="2" id="KW-1185">Reference proteome</keyword>
<evidence type="ECO:0000313" key="1">
    <source>
        <dbReference type="EMBL" id="KAF1981472.1"/>
    </source>
</evidence>
<proteinExistence type="predicted"/>
<accession>A0A6G1GKU9</accession>
<dbReference type="EMBL" id="ML977198">
    <property type="protein sequence ID" value="KAF1981472.1"/>
    <property type="molecule type" value="Genomic_DNA"/>
</dbReference>
<reference evidence="1" key="1">
    <citation type="journal article" date="2020" name="Stud. Mycol.">
        <title>101 Dothideomycetes genomes: a test case for predicting lifestyles and emergence of pathogens.</title>
        <authorList>
            <person name="Haridas S."/>
            <person name="Albert R."/>
            <person name="Binder M."/>
            <person name="Bloem J."/>
            <person name="Labutti K."/>
            <person name="Salamov A."/>
            <person name="Andreopoulos B."/>
            <person name="Baker S."/>
            <person name="Barry K."/>
            <person name="Bills G."/>
            <person name="Bluhm B."/>
            <person name="Cannon C."/>
            <person name="Castanera R."/>
            <person name="Culley D."/>
            <person name="Daum C."/>
            <person name="Ezra D."/>
            <person name="Gonzalez J."/>
            <person name="Henrissat B."/>
            <person name="Kuo A."/>
            <person name="Liang C."/>
            <person name="Lipzen A."/>
            <person name="Lutzoni F."/>
            <person name="Magnuson J."/>
            <person name="Mondo S."/>
            <person name="Nolan M."/>
            <person name="Ohm R."/>
            <person name="Pangilinan J."/>
            <person name="Park H.-J."/>
            <person name="Ramirez L."/>
            <person name="Alfaro M."/>
            <person name="Sun H."/>
            <person name="Tritt A."/>
            <person name="Yoshinaga Y."/>
            <person name="Zwiers L.-H."/>
            <person name="Turgeon B."/>
            <person name="Goodwin S."/>
            <person name="Spatafora J."/>
            <person name="Crous P."/>
            <person name="Grigoriev I."/>
        </authorList>
    </citation>
    <scope>NUCLEOTIDE SEQUENCE</scope>
    <source>
        <strain evidence="1">CBS 113979</strain>
    </source>
</reference>